<evidence type="ECO:0000313" key="5">
    <source>
        <dbReference type="EMBL" id="OGY40659.1"/>
    </source>
</evidence>
<keyword evidence="2" id="KW-0548">Nucleotidyltransferase</keyword>
<evidence type="ECO:0000256" key="2">
    <source>
        <dbReference type="ARBA" id="ARBA00022695"/>
    </source>
</evidence>
<name>A0A1G1XKV1_9BACT</name>
<reference evidence="5 6" key="1">
    <citation type="journal article" date="2016" name="Nat. Commun.">
        <title>Thousands of microbial genomes shed light on interconnected biogeochemical processes in an aquifer system.</title>
        <authorList>
            <person name="Anantharaman K."/>
            <person name="Brown C.T."/>
            <person name="Hug L.A."/>
            <person name="Sharon I."/>
            <person name="Castelle C.J."/>
            <person name="Probst A.J."/>
            <person name="Thomas B.C."/>
            <person name="Singh A."/>
            <person name="Wilkins M.J."/>
            <person name="Karaoz U."/>
            <person name="Brodie E.L."/>
            <person name="Williams K.H."/>
            <person name="Hubbard S.S."/>
            <person name="Banfield J.F."/>
        </authorList>
    </citation>
    <scope>NUCLEOTIDE SEQUENCE [LARGE SCALE GENOMIC DNA]</scope>
</reference>
<dbReference type="AlphaFoldDB" id="A0A1G1XKV1"/>
<proteinExistence type="predicted"/>
<evidence type="ECO:0000256" key="1">
    <source>
        <dbReference type="ARBA" id="ARBA00022679"/>
    </source>
</evidence>
<accession>A0A1G1XKV1</accession>
<dbReference type="GO" id="GO:0009360">
    <property type="term" value="C:DNA polymerase III complex"/>
    <property type="evidence" value="ECO:0007669"/>
    <property type="project" value="TreeGrafter"/>
</dbReference>
<dbReference type="GO" id="GO:0003677">
    <property type="term" value="F:DNA binding"/>
    <property type="evidence" value="ECO:0007669"/>
    <property type="project" value="InterPro"/>
</dbReference>
<evidence type="ECO:0000256" key="4">
    <source>
        <dbReference type="ARBA" id="ARBA00022932"/>
    </source>
</evidence>
<dbReference type="Gene3D" id="1.10.8.60">
    <property type="match status" value="1"/>
</dbReference>
<dbReference type="GO" id="GO:0006261">
    <property type="term" value="P:DNA-templated DNA replication"/>
    <property type="evidence" value="ECO:0007669"/>
    <property type="project" value="TreeGrafter"/>
</dbReference>
<sequence>MIFHFYGKDRFLTKLEADKKISEFVDQGFKKIVLEGIEGLKQAVKSDSLFSEKIVFVFITEKLREDEKKVFKEITFADENDQIFIFVEKGATPSLLFGRTKVNKVKISEVNGKWLKQQAKEFGIEAEKDLADYFFSDQFKEFDSGFFYFELLKLSLYKPGVKVELKDYLEISQGKQELNYFDWIKAVLIKDTARALESIPDNEYEALGRLKSLINIFELILVAEGEVSLNDKQKFLSRNSPFWVKNICQWADKMSYQQKIESLEGLLNFEIQVKTGKLGAIGAIKLFVIG</sequence>
<comment type="caution">
    <text evidence="5">The sequence shown here is derived from an EMBL/GenBank/DDBJ whole genome shotgun (WGS) entry which is preliminary data.</text>
</comment>
<keyword evidence="4" id="KW-0239">DNA-directed DNA polymerase</keyword>
<dbReference type="PANTHER" id="PTHR34388">
    <property type="entry name" value="DNA POLYMERASE III SUBUNIT DELTA"/>
    <property type="match status" value="1"/>
</dbReference>
<evidence type="ECO:0000313" key="6">
    <source>
        <dbReference type="Proteomes" id="UP000178570"/>
    </source>
</evidence>
<dbReference type="Proteomes" id="UP000178570">
    <property type="component" value="Unassembled WGS sequence"/>
</dbReference>
<keyword evidence="3" id="KW-0235">DNA replication</keyword>
<dbReference type="InterPro" id="IPR005790">
    <property type="entry name" value="DNA_polIII_delta"/>
</dbReference>
<evidence type="ECO:0008006" key="7">
    <source>
        <dbReference type="Google" id="ProtNLM"/>
    </source>
</evidence>
<dbReference type="EMBL" id="MHHY01000006">
    <property type="protein sequence ID" value="OGY40659.1"/>
    <property type="molecule type" value="Genomic_DNA"/>
</dbReference>
<evidence type="ECO:0000256" key="3">
    <source>
        <dbReference type="ARBA" id="ARBA00022705"/>
    </source>
</evidence>
<dbReference type="PANTHER" id="PTHR34388:SF1">
    <property type="entry name" value="DNA POLYMERASE III SUBUNIT DELTA"/>
    <property type="match status" value="1"/>
</dbReference>
<protein>
    <recommendedName>
        <fullName evidence="7">DNA polymerase III delta N-terminal domain-containing protein</fullName>
    </recommendedName>
</protein>
<dbReference type="GO" id="GO:0003887">
    <property type="term" value="F:DNA-directed DNA polymerase activity"/>
    <property type="evidence" value="ECO:0007669"/>
    <property type="project" value="UniProtKB-KW"/>
</dbReference>
<keyword evidence="1" id="KW-0808">Transferase</keyword>
<dbReference type="STRING" id="1797529.A2570_00805"/>
<organism evidence="5 6">
    <name type="scientific">Candidatus Brennerbacteria bacterium RIFOXYD1_FULL_41_16</name>
    <dbReference type="NCBI Taxonomy" id="1797529"/>
    <lineage>
        <taxon>Bacteria</taxon>
        <taxon>Candidatus Brenneribacteriota</taxon>
    </lineage>
</organism>
<gene>
    <name evidence="5" type="ORF">A2570_00805</name>
</gene>